<dbReference type="AlphaFoldDB" id="A0A1F2PAH7"/>
<dbReference type="GO" id="GO:0005524">
    <property type="term" value="F:ATP binding"/>
    <property type="evidence" value="ECO:0007669"/>
    <property type="project" value="UniProtKB-KW"/>
</dbReference>
<dbReference type="CDD" id="cd22249">
    <property type="entry name" value="UDM1_RNF168_RNF169-like"/>
    <property type="match status" value="1"/>
</dbReference>
<dbReference type="Pfam" id="PF02518">
    <property type="entry name" value="HATPase_c"/>
    <property type="match status" value="1"/>
</dbReference>
<dbReference type="GO" id="GO:0005694">
    <property type="term" value="C:chromosome"/>
    <property type="evidence" value="ECO:0007669"/>
    <property type="project" value="InterPro"/>
</dbReference>
<dbReference type="InterPro" id="IPR014721">
    <property type="entry name" value="Ribsml_uS5_D2-typ_fold_subgr"/>
</dbReference>
<dbReference type="Gene3D" id="3.40.1360.10">
    <property type="match status" value="1"/>
</dbReference>
<keyword evidence="1" id="KW-0175">Coiled coil</keyword>
<dbReference type="InterPro" id="IPR036078">
    <property type="entry name" value="Spo11/TopoVI_A_sf"/>
</dbReference>
<evidence type="ECO:0000259" key="3">
    <source>
        <dbReference type="Pfam" id="PF21180"/>
    </source>
</evidence>
<feature type="domain" description="Topoisomerase 6 subunit A/Spo11 TOPRIM" evidence="3">
    <location>
        <begin position="554"/>
        <end position="624"/>
    </location>
</feature>
<reference evidence="4" key="1">
    <citation type="submission" date="2016-05" db="EMBL/GenBank/DDBJ databases">
        <title>Microbial consortia oxidize butane by reversing methanogenesis.</title>
        <authorList>
            <person name="Laso-Perez R."/>
            <person name="Richter M."/>
            <person name="Wegener G."/>
            <person name="Musat F."/>
        </authorList>
    </citation>
    <scope>NUCLEOTIDE SEQUENCE [LARGE SCALE GENOMIC DNA]</scope>
    <source>
        <strain evidence="4">BOX2</strain>
    </source>
</reference>
<feature type="coiled-coil region" evidence="1">
    <location>
        <begin position="402"/>
        <end position="454"/>
    </location>
</feature>
<dbReference type="GO" id="GO:0003677">
    <property type="term" value="F:DNA binding"/>
    <property type="evidence" value="ECO:0007669"/>
    <property type="project" value="InterPro"/>
</dbReference>
<dbReference type="STRING" id="1838285.SCAL_000572"/>
<proteinExistence type="predicted"/>
<evidence type="ECO:0000256" key="1">
    <source>
        <dbReference type="SAM" id="Coils"/>
    </source>
</evidence>
<dbReference type="Proteomes" id="UP000186940">
    <property type="component" value="Unassembled WGS sequence"/>
</dbReference>
<dbReference type="Pfam" id="PF21180">
    <property type="entry name" value="TOP6A-Spo11_Toprim"/>
    <property type="match status" value="1"/>
</dbReference>
<dbReference type="InterPro" id="IPR036890">
    <property type="entry name" value="HATPase_C_sf"/>
</dbReference>
<keyword evidence="5" id="KW-1185">Reference proteome</keyword>
<dbReference type="InterPro" id="IPR003594">
    <property type="entry name" value="HATPase_dom"/>
</dbReference>
<gene>
    <name evidence="4" type="ORF">SCAL_000572</name>
</gene>
<evidence type="ECO:0000313" key="5">
    <source>
        <dbReference type="Proteomes" id="UP000186940"/>
    </source>
</evidence>
<dbReference type="Gene3D" id="3.30.230.10">
    <property type="match status" value="1"/>
</dbReference>
<organism evidence="4 5">
    <name type="scientific">Candidatus Syntropharchaeum caldarium</name>
    <dbReference type="NCBI Taxonomy" id="1838285"/>
    <lineage>
        <taxon>Archaea</taxon>
        <taxon>Methanobacteriati</taxon>
        <taxon>Methanobacteriota</taxon>
        <taxon>Stenosarchaea group</taxon>
        <taxon>Methanomicrobia</taxon>
        <taxon>Methanosarcinales</taxon>
        <taxon>ANME-2 cluster</taxon>
        <taxon>Candidatus Syntropharchaeum</taxon>
    </lineage>
</organism>
<feature type="domain" description="Histidine kinase/HSP90-like ATPase" evidence="2">
    <location>
        <begin position="15"/>
        <end position="108"/>
    </location>
</feature>
<dbReference type="EMBL" id="LYOS01000002">
    <property type="protein sequence ID" value="OFV67932.1"/>
    <property type="molecule type" value="Genomic_DNA"/>
</dbReference>
<accession>A0A1F2PAH7</accession>
<name>A0A1F2PAH7_9EURY</name>
<evidence type="ECO:0000259" key="2">
    <source>
        <dbReference type="Pfam" id="PF02518"/>
    </source>
</evidence>
<evidence type="ECO:0000313" key="4">
    <source>
        <dbReference type="EMBL" id="OFV67932.1"/>
    </source>
</evidence>
<protein>
    <submittedName>
        <fullName evidence="4">ATP-binding region, ATPase-like domain protein</fullName>
    </submittedName>
</protein>
<dbReference type="SUPFAM" id="SSF56726">
    <property type="entry name" value="DNA topoisomerase IV, alpha subunit"/>
    <property type="match status" value="1"/>
</dbReference>
<dbReference type="PATRIC" id="fig|1838285.3.peg.580"/>
<dbReference type="SUPFAM" id="SSF55874">
    <property type="entry name" value="ATPase domain of HSP90 chaperone/DNA topoisomerase II/histidine kinase"/>
    <property type="match status" value="1"/>
</dbReference>
<dbReference type="Gene3D" id="3.30.565.10">
    <property type="entry name" value="Histidine kinase-like ATPase, C-terminal domain"/>
    <property type="match status" value="1"/>
</dbReference>
<dbReference type="InterPro" id="IPR034136">
    <property type="entry name" value="TOPRIM_Topo6A/Spo11"/>
</dbReference>
<comment type="caution">
    <text evidence="4">The sequence shown here is derived from an EMBL/GenBank/DDBJ whole genome shotgun (WGS) entry which is preliminary data.</text>
</comment>
<sequence length="859" mass="99415">MRSRLAQIDTTGTGIILKELIDNALDASEEAGLHPYIEVGIELYCGALRIRVRDSGPGMDIFTLKKVLDVDKYAGSKTFFRRPTRGAQGNALMTVFSIPLVLGGHVIISSKFGVYDIGLESDPISQDTHFLLNQISEAEHTGFSIEVGLPVEYWFEAEKERYQSILHGFAAFNPHASFSFEIFGEVWKSDARGEIRRYLQKEPIHWYSFDEFRELVYTYLREGIDPTVKEFLQRFRGVSRNTKINVRGHLSQASEEELRCVYEEVKKSTKPPNPQALGGIGRTCAFEFMKAVPGADLSTFKFKSTERVVISVDDKSTHLKETPYLIEAAAVELKEGGRQAYLGINNSPAHNPELLERILGFQYDINFRDPVLVFLHIISPGLEYQNYGKTEFEYSGALEGILEALERVLKEYLEKKRKVEDRLRREQEKEIKEAEKAMKKLAREEKEKRQQRIKEIFIATIDEALKLTSDNGRYTPPIRQVFYKHRPILQEHGAEIDYAYYERLFKEEEERRGVRLANREARGGIILPRSGEWVQIDTRFLNEFEPPEWEFNKVLYIEKRGFIDYLIQAEIHNRYDMVLVGGQGYSTWDNRALLAKIVEKVPSCKIFCLHDCDIDGIEIKNTLEREHYIDGTKIEVIDLGLIPKEAIERKLPRETQVRTKRPKKILSQLSEDERRFFNIRKGKGKSWLVDRVELNVFSPGEFIAWVGKKLRGFGVTEKVIPPGNLIRGHTDEILARKRSLEDIKISDPELDNLIIELKHLFFDFDGFKASIEREWNRTFRVDQEEAKMAVEKRLKTNPQNAGEMHLKKLSKKGLRRSRVSGELRLEILKCSTQTERYSVKWLAFSRVLLKSTKIEKITE</sequence>